<dbReference type="PANTHER" id="PTHR47893">
    <property type="entry name" value="REGULATORY PROTEIN PCHR"/>
    <property type="match status" value="1"/>
</dbReference>
<dbReference type="Pfam" id="PF12833">
    <property type="entry name" value="HTH_18"/>
    <property type="match status" value="1"/>
</dbReference>
<organism evidence="5 6">
    <name type="scientific">Marinomonas piezotolerans</name>
    <dbReference type="NCBI Taxonomy" id="2213058"/>
    <lineage>
        <taxon>Bacteria</taxon>
        <taxon>Pseudomonadati</taxon>
        <taxon>Pseudomonadota</taxon>
        <taxon>Gammaproteobacteria</taxon>
        <taxon>Oceanospirillales</taxon>
        <taxon>Oceanospirillaceae</taxon>
        <taxon>Marinomonas</taxon>
    </lineage>
</organism>
<dbReference type="AlphaFoldDB" id="A0A370UD35"/>
<dbReference type="GO" id="GO:0003700">
    <property type="term" value="F:DNA-binding transcription factor activity"/>
    <property type="evidence" value="ECO:0007669"/>
    <property type="project" value="InterPro"/>
</dbReference>
<evidence type="ECO:0000313" key="6">
    <source>
        <dbReference type="Proteomes" id="UP000254326"/>
    </source>
</evidence>
<dbReference type="PROSITE" id="PS01124">
    <property type="entry name" value="HTH_ARAC_FAMILY_2"/>
    <property type="match status" value="1"/>
</dbReference>
<keyword evidence="1" id="KW-0805">Transcription regulation</keyword>
<dbReference type="EMBL" id="QKRA01000001">
    <property type="protein sequence ID" value="RDL45669.1"/>
    <property type="molecule type" value="Genomic_DNA"/>
</dbReference>
<dbReference type="SMART" id="SM00342">
    <property type="entry name" value="HTH_ARAC"/>
    <property type="match status" value="1"/>
</dbReference>
<protein>
    <submittedName>
        <fullName evidence="5">AraC family transcriptional regulator</fullName>
    </submittedName>
</protein>
<keyword evidence="6" id="KW-1185">Reference proteome</keyword>
<dbReference type="SUPFAM" id="SSF46689">
    <property type="entry name" value="Homeodomain-like"/>
    <property type="match status" value="1"/>
</dbReference>
<dbReference type="Proteomes" id="UP000254326">
    <property type="component" value="Unassembled WGS sequence"/>
</dbReference>
<name>A0A370UD35_9GAMM</name>
<evidence type="ECO:0000313" key="5">
    <source>
        <dbReference type="EMBL" id="RDL45669.1"/>
    </source>
</evidence>
<comment type="caution">
    <text evidence="5">The sequence shown here is derived from an EMBL/GenBank/DDBJ whole genome shotgun (WGS) entry which is preliminary data.</text>
</comment>
<reference evidence="5 6" key="1">
    <citation type="submission" date="2018-06" db="EMBL/GenBank/DDBJ databases">
        <title>Marinomonas sp. YLB-05 draft genome sequence.</title>
        <authorList>
            <person name="Yu L."/>
            <person name="Tang X."/>
        </authorList>
    </citation>
    <scope>NUCLEOTIDE SEQUENCE [LARGE SCALE GENOMIC DNA]</scope>
    <source>
        <strain evidence="5 6">YLB-05</strain>
    </source>
</reference>
<dbReference type="InterPro" id="IPR018060">
    <property type="entry name" value="HTH_AraC"/>
</dbReference>
<evidence type="ECO:0000256" key="2">
    <source>
        <dbReference type="ARBA" id="ARBA00023125"/>
    </source>
</evidence>
<proteinExistence type="predicted"/>
<keyword evidence="3" id="KW-0804">Transcription</keyword>
<gene>
    <name evidence="5" type="ORF">DN730_01045</name>
</gene>
<dbReference type="InterPro" id="IPR009057">
    <property type="entry name" value="Homeodomain-like_sf"/>
</dbReference>
<evidence type="ECO:0000256" key="1">
    <source>
        <dbReference type="ARBA" id="ARBA00023015"/>
    </source>
</evidence>
<evidence type="ECO:0000259" key="4">
    <source>
        <dbReference type="PROSITE" id="PS01124"/>
    </source>
</evidence>
<dbReference type="OrthoDB" id="6003540at2"/>
<dbReference type="PANTHER" id="PTHR47893:SF1">
    <property type="entry name" value="REGULATORY PROTEIN PCHR"/>
    <property type="match status" value="1"/>
</dbReference>
<feature type="domain" description="HTH araC/xylS-type" evidence="4">
    <location>
        <begin position="215"/>
        <end position="315"/>
    </location>
</feature>
<dbReference type="Gene3D" id="1.10.10.60">
    <property type="entry name" value="Homeodomain-like"/>
    <property type="match status" value="1"/>
</dbReference>
<keyword evidence="2" id="KW-0238">DNA-binding</keyword>
<sequence>MNHEQTDLEYRRIVTHNTEEHAAAWRGWHIMCDQVSDGRFQGMITDIRLPGMQLVRDRSNQALVKRGRGTDGTISFSMPATIDTNNFYCNGHISESGRMLIVPSAGLPELQTPSNLDLLCFSVEKSLFQKTIDKQLIPFDVDARLELPMLAELPHDSDLSACLMAVLSSDVAVPLLQHSRVQDGIKDTLLQHVVDVIDTDDNYLITPLAKKRMVDRAREYVMANLDTPPTILELCNVVGASRRKLQYCFQETFGMSPVTYLRIMRLNAAHRDLLNGHPLTSIQETAAKWGFLHFGRFSSEYRALFGELPSDTLKHA</sequence>
<dbReference type="GO" id="GO:0043565">
    <property type="term" value="F:sequence-specific DNA binding"/>
    <property type="evidence" value="ECO:0007669"/>
    <property type="project" value="InterPro"/>
</dbReference>
<dbReference type="PROSITE" id="PS00041">
    <property type="entry name" value="HTH_ARAC_FAMILY_1"/>
    <property type="match status" value="1"/>
</dbReference>
<accession>A0A370UD35</accession>
<dbReference type="InterPro" id="IPR018062">
    <property type="entry name" value="HTH_AraC-typ_CS"/>
</dbReference>
<evidence type="ECO:0000256" key="3">
    <source>
        <dbReference type="ARBA" id="ARBA00023163"/>
    </source>
</evidence>
<dbReference type="InterPro" id="IPR053142">
    <property type="entry name" value="PchR_regulatory_protein"/>
</dbReference>
<dbReference type="RefSeq" id="WP_115466258.1">
    <property type="nucleotide sequence ID" value="NZ_QKRA01000001.1"/>
</dbReference>